<feature type="compositionally biased region" description="Basic residues" evidence="1">
    <location>
        <begin position="64"/>
        <end position="74"/>
    </location>
</feature>
<proteinExistence type="predicted"/>
<evidence type="ECO:0000256" key="1">
    <source>
        <dbReference type="SAM" id="MobiDB-lite"/>
    </source>
</evidence>
<protein>
    <submittedName>
        <fullName evidence="2">Uncharacterized protein</fullName>
    </submittedName>
</protein>
<keyword evidence="3" id="KW-1185">Reference proteome</keyword>
<reference evidence="2" key="1">
    <citation type="submission" date="2020-11" db="EMBL/GenBank/DDBJ databases">
        <authorList>
            <consortium name="DOE Joint Genome Institute"/>
            <person name="Ahrendt S."/>
            <person name="Riley R."/>
            <person name="Andreopoulos W."/>
            <person name="Labutti K."/>
            <person name="Pangilinan J."/>
            <person name="Ruiz-Duenas F.J."/>
            <person name="Barrasa J.M."/>
            <person name="Sanchez-Garcia M."/>
            <person name="Camarero S."/>
            <person name="Miyauchi S."/>
            <person name="Serrano A."/>
            <person name="Linde D."/>
            <person name="Babiker R."/>
            <person name="Drula E."/>
            <person name="Ayuso-Fernandez I."/>
            <person name="Pacheco R."/>
            <person name="Padilla G."/>
            <person name="Ferreira P."/>
            <person name="Barriuso J."/>
            <person name="Kellner H."/>
            <person name="Castanera R."/>
            <person name="Alfaro M."/>
            <person name="Ramirez L."/>
            <person name="Pisabarro A.G."/>
            <person name="Kuo A."/>
            <person name="Tritt A."/>
            <person name="Lipzen A."/>
            <person name="He G."/>
            <person name="Yan M."/>
            <person name="Ng V."/>
            <person name="Cullen D."/>
            <person name="Martin F."/>
            <person name="Rosso M.-N."/>
            <person name="Henrissat B."/>
            <person name="Hibbett D."/>
            <person name="Martinez A.T."/>
            <person name="Grigoriev I.V."/>
        </authorList>
    </citation>
    <scope>NUCLEOTIDE SEQUENCE</scope>
    <source>
        <strain evidence="2">AH 40177</strain>
    </source>
</reference>
<feature type="compositionally biased region" description="Basic residues" evidence="1">
    <location>
        <begin position="119"/>
        <end position="135"/>
    </location>
</feature>
<gene>
    <name evidence="2" type="ORF">BDP27DRAFT_1481960</name>
</gene>
<accession>A0A9P5U1L9</accession>
<dbReference type="AlphaFoldDB" id="A0A9P5U1L9"/>
<dbReference type="EMBL" id="JADNRY010000167">
    <property type="protein sequence ID" value="KAF9062597.1"/>
    <property type="molecule type" value="Genomic_DNA"/>
</dbReference>
<dbReference type="Proteomes" id="UP000772434">
    <property type="component" value="Unassembled WGS sequence"/>
</dbReference>
<organism evidence="2 3">
    <name type="scientific">Rhodocollybia butyracea</name>
    <dbReference type="NCBI Taxonomy" id="206335"/>
    <lineage>
        <taxon>Eukaryota</taxon>
        <taxon>Fungi</taxon>
        <taxon>Dikarya</taxon>
        <taxon>Basidiomycota</taxon>
        <taxon>Agaricomycotina</taxon>
        <taxon>Agaricomycetes</taxon>
        <taxon>Agaricomycetidae</taxon>
        <taxon>Agaricales</taxon>
        <taxon>Marasmiineae</taxon>
        <taxon>Omphalotaceae</taxon>
        <taxon>Rhodocollybia</taxon>
    </lineage>
</organism>
<feature type="region of interest" description="Disordered" evidence="1">
    <location>
        <begin position="64"/>
        <end position="139"/>
    </location>
</feature>
<feature type="compositionally biased region" description="Polar residues" evidence="1">
    <location>
        <begin position="89"/>
        <end position="113"/>
    </location>
</feature>
<sequence length="149" mass="16499">MFGKDSAKEESITRRGPRVECRTCIEAWDKLQQSKFSRTNYPFPPYAVEMSFGERAKAAYVCSKKRTAAKRKKASTTTSSTAKQSTARPSRTQPTDDSDSGLSDPNQSDPGSDNESERPHKKRSSKTVKKKKKSTTRILVGLLAIAVGH</sequence>
<evidence type="ECO:0000313" key="3">
    <source>
        <dbReference type="Proteomes" id="UP000772434"/>
    </source>
</evidence>
<name>A0A9P5U1L9_9AGAR</name>
<feature type="compositionally biased region" description="Low complexity" evidence="1">
    <location>
        <begin position="75"/>
        <end position="88"/>
    </location>
</feature>
<evidence type="ECO:0000313" key="2">
    <source>
        <dbReference type="EMBL" id="KAF9062597.1"/>
    </source>
</evidence>
<comment type="caution">
    <text evidence="2">The sequence shown here is derived from an EMBL/GenBank/DDBJ whole genome shotgun (WGS) entry which is preliminary data.</text>
</comment>